<dbReference type="Pfam" id="PF13687">
    <property type="entry name" value="DUF4153"/>
    <property type="match status" value="1"/>
</dbReference>
<dbReference type="AlphaFoldDB" id="A0A3B0T5I1"/>
<dbReference type="EMBL" id="UOEL01000104">
    <property type="protein sequence ID" value="VAW13585.1"/>
    <property type="molecule type" value="Genomic_DNA"/>
</dbReference>
<reference evidence="2" key="1">
    <citation type="submission" date="2018-06" db="EMBL/GenBank/DDBJ databases">
        <authorList>
            <person name="Zhirakovskaya E."/>
        </authorList>
    </citation>
    <scope>NUCLEOTIDE SEQUENCE</scope>
</reference>
<feature type="transmembrane region" description="Helical" evidence="1">
    <location>
        <begin position="109"/>
        <end position="131"/>
    </location>
</feature>
<feature type="transmembrane region" description="Helical" evidence="1">
    <location>
        <begin position="255"/>
        <end position="273"/>
    </location>
</feature>
<feature type="transmembrane region" description="Helical" evidence="1">
    <location>
        <begin position="293"/>
        <end position="310"/>
    </location>
</feature>
<evidence type="ECO:0008006" key="3">
    <source>
        <dbReference type="Google" id="ProtNLM"/>
    </source>
</evidence>
<feature type="transmembrane region" description="Helical" evidence="1">
    <location>
        <begin position="182"/>
        <end position="200"/>
    </location>
</feature>
<keyword evidence="1" id="KW-0812">Transmembrane</keyword>
<keyword evidence="1" id="KW-1133">Transmembrane helix</keyword>
<name>A0A3B0T5I1_9ZZZZ</name>
<dbReference type="InterPro" id="IPR025291">
    <property type="entry name" value="DUF4153"/>
</dbReference>
<feature type="transmembrane region" description="Helical" evidence="1">
    <location>
        <begin position="322"/>
        <end position="341"/>
    </location>
</feature>
<evidence type="ECO:0000313" key="2">
    <source>
        <dbReference type="EMBL" id="VAW13585.1"/>
    </source>
</evidence>
<organism evidence="2">
    <name type="scientific">hydrothermal vent metagenome</name>
    <dbReference type="NCBI Taxonomy" id="652676"/>
    <lineage>
        <taxon>unclassified sequences</taxon>
        <taxon>metagenomes</taxon>
        <taxon>ecological metagenomes</taxon>
    </lineage>
</organism>
<protein>
    <recommendedName>
        <fullName evidence="3">DUF4153 domain-containing protein</fullName>
    </recommendedName>
</protein>
<feature type="transmembrane region" description="Helical" evidence="1">
    <location>
        <begin position="50"/>
        <end position="69"/>
    </location>
</feature>
<feature type="transmembrane region" description="Helical" evidence="1">
    <location>
        <begin position="81"/>
        <end position="97"/>
    </location>
</feature>
<evidence type="ECO:0000256" key="1">
    <source>
        <dbReference type="SAM" id="Phobius"/>
    </source>
</evidence>
<accession>A0A3B0T5I1</accession>
<feature type="transmembrane region" description="Helical" evidence="1">
    <location>
        <begin position="348"/>
        <end position="368"/>
    </location>
</feature>
<feature type="transmembrane region" description="Helical" evidence="1">
    <location>
        <begin position="152"/>
        <end position="170"/>
    </location>
</feature>
<keyword evidence="1" id="KW-0472">Membrane</keyword>
<gene>
    <name evidence="2" type="ORF">MNBD_BACTEROID03-2044</name>
</gene>
<feature type="transmembrane region" description="Helical" evidence="1">
    <location>
        <begin position="20"/>
        <end position="38"/>
    </location>
</feature>
<sequence>MNLPSLKEITDKAQNAFKRFPVTLVWAICGTIYAIVILNDPTGRSFEEQANVLLTLALGISWLIGIQFFLEHLKEPKKWKWIKLLVLGLLFLFYWHLPDSNGLEDNPKYFIRFFLYLIGGHLFVFFAPFVTKWDKSAYWNYLKSAGTAIGRSLFFSGVLYLGLVLALAAIDALFEVSIRGERYGQLFIFCLGLVNTWIYLSDFPKDILQHTSILFKKPLEVFVKYILIPLVLLYLLILYAYSFKILVQWELPKGWVSYLVTALALLGFVVQVIIDPIQKTIKSWTINKFHPWFYRLLIPLVVLLFTAIFRRIGDYGVTENRYFVLVIAFWILGITVYLLLSKKKSLKILPISLFILAIISSFGSWGVFDISKNSQIQQFKNVHNTVKENGKKATAEQYQQLGSILDYLNDRKSIFELNSVTSIKIKEIFKDTVADNSEETYQWFDTKKVLDSLKITIDPTELDKISPYGNHYNYYPNNIINNYDIKEYQYLAIVSLNSYENSKMEINKYQISYNSEKVSLLLSKNDVNLEIPLKEKIIALTAYGTELYKANQKEMTLEAENDSISIKIVFENLEFSVKQDTININYSSIMLFLKQK</sequence>
<proteinExistence type="predicted"/>
<feature type="transmembrane region" description="Helical" evidence="1">
    <location>
        <begin position="221"/>
        <end position="243"/>
    </location>
</feature>